<feature type="compositionally biased region" description="Low complexity" evidence="1">
    <location>
        <begin position="72"/>
        <end position="86"/>
    </location>
</feature>
<keyword evidence="3" id="KW-1185">Reference proteome</keyword>
<comment type="caution">
    <text evidence="2">The sequence shown here is derived from an EMBL/GenBank/DDBJ whole genome shotgun (WGS) entry which is preliminary data.</text>
</comment>
<feature type="compositionally biased region" description="Low complexity" evidence="1">
    <location>
        <begin position="123"/>
        <end position="134"/>
    </location>
</feature>
<feature type="compositionally biased region" description="Basic and acidic residues" evidence="1">
    <location>
        <begin position="318"/>
        <end position="327"/>
    </location>
</feature>
<feature type="compositionally biased region" description="Basic and acidic residues" evidence="1">
    <location>
        <begin position="147"/>
        <end position="158"/>
    </location>
</feature>
<accession>A0ABQ0S5D6</accession>
<proteinExistence type="predicted"/>
<dbReference type="EMBL" id="BJNH01000071">
    <property type="protein sequence ID" value="GEC28137.1"/>
    <property type="molecule type" value="Genomic_DNA"/>
</dbReference>
<evidence type="ECO:0000313" key="3">
    <source>
        <dbReference type="Proteomes" id="UP000320693"/>
    </source>
</evidence>
<organism evidence="2 3">
    <name type="scientific">Pseudonocardia saturnea</name>
    <dbReference type="NCBI Taxonomy" id="33909"/>
    <lineage>
        <taxon>Bacteria</taxon>
        <taxon>Bacillati</taxon>
        <taxon>Actinomycetota</taxon>
        <taxon>Actinomycetes</taxon>
        <taxon>Pseudonocardiales</taxon>
        <taxon>Pseudonocardiaceae</taxon>
        <taxon>Pseudonocardia</taxon>
    </lineage>
</organism>
<sequence>MPKAKTRQAPRWRTAPGLEQGPTSTSTEVPAAPLDSAVRPRATRADVDRAPSTPATCPPRRGTAFPTTTVVASIAADEPPAASSSPRNIDAGPASSSVSTRDEVGDQAGRRRSTPPATPAEPPASEAAPVLAAPQIRLDAELPQQPRADHQSGADRRSGPPRTALARYGPLEQTFTRSVRSLEPISDHEAAAFAGRFAADFQSFDEDNPTRRAEVLRSLLADPQACTWGWSGAGRQRADSPLPGRIYRSSETVVFVEVVVRATTYARACPPPEPPEPRGAAESEPAGAVGPSCAPSESDPGWVAVEANWLRMTVPITRDPDDGRLVVDPHLVSDQSS</sequence>
<evidence type="ECO:0000256" key="1">
    <source>
        <dbReference type="SAM" id="MobiDB-lite"/>
    </source>
</evidence>
<reference evidence="2 3" key="1">
    <citation type="submission" date="2019-06" db="EMBL/GenBank/DDBJ databases">
        <title>Whole genome shotgun sequence of Pseudonocardia saturnea NBRC 14499.</title>
        <authorList>
            <person name="Hosoyama A."/>
            <person name="Uohara A."/>
            <person name="Ohji S."/>
            <person name="Ichikawa N."/>
        </authorList>
    </citation>
    <scope>NUCLEOTIDE SEQUENCE [LARGE SCALE GENOMIC DNA]</scope>
    <source>
        <strain evidence="2 3">NBRC 14499</strain>
    </source>
</reference>
<feature type="compositionally biased region" description="Basic residues" evidence="1">
    <location>
        <begin position="1"/>
        <end position="10"/>
    </location>
</feature>
<name>A0ABQ0S5D6_9PSEU</name>
<dbReference type="Proteomes" id="UP000320693">
    <property type="component" value="Unassembled WGS sequence"/>
</dbReference>
<feature type="region of interest" description="Disordered" evidence="1">
    <location>
        <begin position="317"/>
        <end position="337"/>
    </location>
</feature>
<evidence type="ECO:0000313" key="2">
    <source>
        <dbReference type="EMBL" id="GEC28137.1"/>
    </source>
</evidence>
<feature type="region of interest" description="Disordered" evidence="1">
    <location>
        <begin position="267"/>
        <end position="300"/>
    </location>
</feature>
<gene>
    <name evidence="2" type="ORF">PSA01_51660</name>
</gene>
<protein>
    <submittedName>
        <fullName evidence="2">Uncharacterized protein</fullName>
    </submittedName>
</protein>
<feature type="region of interest" description="Disordered" evidence="1">
    <location>
        <begin position="1"/>
        <end position="172"/>
    </location>
</feature>